<dbReference type="AlphaFoldDB" id="A0A8J8NXD0"/>
<comment type="caution">
    <text evidence="1">The sequence shown here is derived from an EMBL/GenBank/DDBJ whole genome shotgun (WGS) entry which is preliminary data.</text>
</comment>
<evidence type="ECO:0000313" key="1">
    <source>
        <dbReference type="EMBL" id="TNV82110.1"/>
    </source>
</evidence>
<sequence>MKMTKVSSEAFLVGKAVSPIFHSLQRFWISLQMLDYTQLKSTSFSIFQDSVSKLDRLSAQRDVVSLLHYAKTKGTFREL</sequence>
<evidence type="ECO:0000313" key="2">
    <source>
        <dbReference type="Proteomes" id="UP000785679"/>
    </source>
</evidence>
<keyword evidence="2" id="KW-1185">Reference proteome</keyword>
<protein>
    <submittedName>
        <fullName evidence="1">Uncharacterized protein</fullName>
    </submittedName>
</protein>
<proteinExistence type="predicted"/>
<accession>A0A8J8NXD0</accession>
<gene>
    <name evidence="1" type="ORF">FGO68_gene6363</name>
</gene>
<dbReference type="Proteomes" id="UP000785679">
    <property type="component" value="Unassembled WGS sequence"/>
</dbReference>
<organism evidence="1 2">
    <name type="scientific">Halteria grandinella</name>
    <dbReference type="NCBI Taxonomy" id="5974"/>
    <lineage>
        <taxon>Eukaryota</taxon>
        <taxon>Sar</taxon>
        <taxon>Alveolata</taxon>
        <taxon>Ciliophora</taxon>
        <taxon>Intramacronucleata</taxon>
        <taxon>Spirotrichea</taxon>
        <taxon>Stichotrichia</taxon>
        <taxon>Sporadotrichida</taxon>
        <taxon>Halteriidae</taxon>
        <taxon>Halteria</taxon>
    </lineage>
</organism>
<reference evidence="1" key="1">
    <citation type="submission" date="2019-06" db="EMBL/GenBank/DDBJ databases">
        <authorList>
            <person name="Zheng W."/>
        </authorList>
    </citation>
    <scope>NUCLEOTIDE SEQUENCE</scope>
    <source>
        <strain evidence="1">QDHG01</strain>
    </source>
</reference>
<name>A0A8J8NXD0_HALGN</name>
<dbReference type="EMBL" id="RRYP01005365">
    <property type="protein sequence ID" value="TNV82110.1"/>
    <property type="molecule type" value="Genomic_DNA"/>
</dbReference>